<accession>A0AA88DGR5</accession>
<feature type="chain" id="PRO_5041730423" evidence="1">
    <location>
        <begin position="18"/>
        <end position="122"/>
    </location>
</feature>
<protein>
    <submittedName>
        <fullName evidence="2">Uncharacterized protein</fullName>
    </submittedName>
</protein>
<reference evidence="2" key="1">
    <citation type="submission" date="2023-07" db="EMBL/GenBank/DDBJ databases">
        <title>draft genome sequence of fig (Ficus carica).</title>
        <authorList>
            <person name="Takahashi T."/>
            <person name="Nishimura K."/>
        </authorList>
    </citation>
    <scope>NUCLEOTIDE SEQUENCE</scope>
</reference>
<evidence type="ECO:0000313" key="2">
    <source>
        <dbReference type="EMBL" id="GMN38739.1"/>
    </source>
</evidence>
<keyword evidence="1" id="KW-0732">Signal</keyword>
<organism evidence="2 3">
    <name type="scientific">Ficus carica</name>
    <name type="common">Common fig</name>
    <dbReference type="NCBI Taxonomy" id="3494"/>
    <lineage>
        <taxon>Eukaryota</taxon>
        <taxon>Viridiplantae</taxon>
        <taxon>Streptophyta</taxon>
        <taxon>Embryophyta</taxon>
        <taxon>Tracheophyta</taxon>
        <taxon>Spermatophyta</taxon>
        <taxon>Magnoliopsida</taxon>
        <taxon>eudicotyledons</taxon>
        <taxon>Gunneridae</taxon>
        <taxon>Pentapetalae</taxon>
        <taxon>rosids</taxon>
        <taxon>fabids</taxon>
        <taxon>Rosales</taxon>
        <taxon>Moraceae</taxon>
        <taxon>Ficeae</taxon>
        <taxon>Ficus</taxon>
    </lineage>
</organism>
<feature type="signal peptide" evidence="1">
    <location>
        <begin position="1"/>
        <end position="17"/>
    </location>
</feature>
<sequence length="122" mass="13365">MRLSMVLTYLLITLVMAYCMLNASVGRAPSKGCGSTMPEWTMKGDNEWIETPIEVIWMEGIESRMISRLLGCSCLSSRVNGSNVVLGHGGSSCRVVDVHNINRRPHVNVVAVRMGKIEIGNA</sequence>
<proteinExistence type="predicted"/>
<evidence type="ECO:0000313" key="3">
    <source>
        <dbReference type="Proteomes" id="UP001187192"/>
    </source>
</evidence>
<evidence type="ECO:0000256" key="1">
    <source>
        <dbReference type="SAM" id="SignalP"/>
    </source>
</evidence>
<keyword evidence="3" id="KW-1185">Reference proteome</keyword>
<dbReference type="EMBL" id="BTGU01000008">
    <property type="protein sequence ID" value="GMN38739.1"/>
    <property type="molecule type" value="Genomic_DNA"/>
</dbReference>
<dbReference type="AlphaFoldDB" id="A0AA88DGR5"/>
<gene>
    <name evidence="2" type="ORF">TIFTF001_007968</name>
</gene>
<name>A0AA88DGR5_FICCA</name>
<dbReference type="Proteomes" id="UP001187192">
    <property type="component" value="Unassembled WGS sequence"/>
</dbReference>
<comment type="caution">
    <text evidence="2">The sequence shown here is derived from an EMBL/GenBank/DDBJ whole genome shotgun (WGS) entry which is preliminary data.</text>
</comment>